<dbReference type="AlphaFoldDB" id="A0AAJ2KXZ1"/>
<dbReference type="Proteomes" id="UP001285636">
    <property type="component" value="Unassembled WGS sequence"/>
</dbReference>
<comment type="caution">
    <text evidence="1">The sequence shown here is derived from an EMBL/GenBank/DDBJ whole genome shotgun (WGS) entry which is preliminary data.</text>
</comment>
<dbReference type="EMBL" id="JAWJAY010000001">
    <property type="protein sequence ID" value="MDV2883813.1"/>
    <property type="molecule type" value="Genomic_DNA"/>
</dbReference>
<name>A0AAJ2KXZ1_ALKPS</name>
<protein>
    <submittedName>
        <fullName evidence="1">Uncharacterized protein</fullName>
    </submittedName>
</protein>
<accession>A0AAJ2KXZ1</accession>
<organism evidence="1 2">
    <name type="scientific">Alkalihalophilus pseudofirmus</name>
    <name type="common">Bacillus pseudofirmus</name>
    <dbReference type="NCBI Taxonomy" id="79885"/>
    <lineage>
        <taxon>Bacteria</taxon>
        <taxon>Bacillati</taxon>
        <taxon>Bacillota</taxon>
        <taxon>Bacilli</taxon>
        <taxon>Bacillales</taxon>
        <taxon>Bacillaceae</taxon>
        <taxon>Alkalihalophilus</taxon>
    </lineage>
</organism>
<dbReference type="RefSeq" id="WP_323465661.1">
    <property type="nucleotide sequence ID" value="NZ_CP144224.1"/>
</dbReference>
<evidence type="ECO:0000313" key="1">
    <source>
        <dbReference type="EMBL" id="MDV2883813.1"/>
    </source>
</evidence>
<reference evidence="1" key="1">
    <citation type="submission" date="2023-10" db="EMBL/GenBank/DDBJ databases">
        <title>Screening of Alkalihalophilus pseudofirmusBZ-TG-HK211 and Its Alleviation of Salt Stress on Rapeseed Growth.</title>
        <authorList>
            <person name="Zhao B."/>
            <person name="Guo T."/>
        </authorList>
    </citation>
    <scope>NUCLEOTIDE SEQUENCE</scope>
    <source>
        <strain evidence="1">BZ-TG-HK211</strain>
    </source>
</reference>
<sequence>MLEVNHKTGYSLVTDGIAIVGKIFYLPSGALLVKSLTDGYDTIAHSELEAVEIIRGRVHPC</sequence>
<proteinExistence type="predicted"/>
<evidence type="ECO:0000313" key="2">
    <source>
        <dbReference type="Proteomes" id="UP001285636"/>
    </source>
</evidence>
<gene>
    <name evidence="1" type="ORF">RYX45_01375</name>
</gene>